<organism evidence="1">
    <name type="scientific">human gut metagenome</name>
    <dbReference type="NCBI Taxonomy" id="408170"/>
    <lineage>
        <taxon>unclassified sequences</taxon>
        <taxon>metagenomes</taxon>
        <taxon>organismal metagenomes</taxon>
    </lineage>
</organism>
<accession>W1YLW4</accession>
<feature type="non-terminal residue" evidence="1">
    <location>
        <position position="63"/>
    </location>
</feature>
<name>W1YLW4_9ZZZZ</name>
<evidence type="ECO:0000313" key="1">
    <source>
        <dbReference type="EMBL" id="ETJ42710.1"/>
    </source>
</evidence>
<dbReference type="EMBL" id="AZMM01003315">
    <property type="protein sequence ID" value="ETJ42710.1"/>
    <property type="molecule type" value="Genomic_DNA"/>
</dbReference>
<dbReference type="AlphaFoldDB" id="W1YLW4"/>
<protein>
    <submittedName>
        <fullName evidence="1">Uncharacterized protein</fullName>
    </submittedName>
</protein>
<gene>
    <name evidence="1" type="ORF">Q604_UNBC03315G0001</name>
</gene>
<reference evidence="1" key="1">
    <citation type="submission" date="2013-12" db="EMBL/GenBank/DDBJ databases">
        <title>A Varibaculum cambriense genome reconstructed from a premature infant gut community with otherwise low bacterial novelty that shifts toward anaerobic metabolism during the third week of life.</title>
        <authorList>
            <person name="Brown C.T."/>
            <person name="Sharon I."/>
            <person name="Thomas B.C."/>
            <person name="Castelle C.J."/>
            <person name="Morowitz M.J."/>
            <person name="Banfield J.F."/>
        </authorList>
    </citation>
    <scope>NUCLEOTIDE SEQUENCE</scope>
</reference>
<proteinExistence type="predicted"/>
<comment type="caution">
    <text evidence="1">The sequence shown here is derived from an EMBL/GenBank/DDBJ whole genome shotgun (WGS) entry which is preliminary data.</text>
</comment>
<sequence>MIEHIELPRSNTLVLMAMTQEESILICGVPYIPIIPKAYRPALQTGILHSSIGKNRGMEIRNR</sequence>